<accession>A0A2X2XGH3</accession>
<dbReference type="Proteomes" id="UP000199426">
    <property type="component" value="Unassembled WGS sequence"/>
</dbReference>
<reference evidence="2 4" key="2">
    <citation type="submission" date="2018-06" db="EMBL/GenBank/DDBJ databases">
        <authorList>
            <consortium name="Pathogen Informatics"/>
            <person name="Doyle S."/>
        </authorList>
    </citation>
    <scope>NUCLEOTIDE SEQUENCE [LARGE SCALE GENOMIC DNA]</scope>
    <source>
        <strain evidence="2 4">NCTC13492</strain>
    </source>
</reference>
<evidence type="ECO:0000313" key="1">
    <source>
        <dbReference type="EMBL" id="SDI59858.1"/>
    </source>
</evidence>
<dbReference type="EMBL" id="UAWB01000014">
    <property type="protein sequence ID" value="SQB47165.1"/>
    <property type="molecule type" value="Genomic_DNA"/>
</dbReference>
<protein>
    <submittedName>
        <fullName evidence="2">Uncharacterized protein</fullName>
    </submittedName>
</protein>
<sequence>MLLLVFISIAIIYYLIQKQKITRIEKREDFKARQEEKLQDILKKAKEEDLKNKENNNL</sequence>
<dbReference type="EMBL" id="FNEG01000002">
    <property type="protein sequence ID" value="SDI59858.1"/>
    <property type="molecule type" value="Genomic_DNA"/>
</dbReference>
<dbReference type="AlphaFoldDB" id="A0A2X2XGH3"/>
<evidence type="ECO:0000313" key="2">
    <source>
        <dbReference type="EMBL" id="SQB47165.1"/>
    </source>
</evidence>
<dbReference type="STRING" id="445960.SAMN05421542_1433"/>
<organism evidence="2 4">
    <name type="scientific">Chryseobacterium jejuense</name>
    <dbReference type="NCBI Taxonomy" id="445960"/>
    <lineage>
        <taxon>Bacteria</taxon>
        <taxon>Pseudomonadati</taxon>
        <taxon>Bacteroidota</taxon>
        <taxon>Flavobacteriia</taxon>
        <taxon>Flavobacteriales</taxon>
        <taxon>Weeksellaceae</taxon>
        <taxon>Chryseobacterium group</taxon>
        <taxon>Chryseobacterium</taxon>
    </lineage>
</organism>
<evidence type="ECO:0000313" key="4">
    <source>
        <dbReference type="Proteomes" id="UP000251670"/>
    </source>
</evidence>
<keyword evidence="3" id="KW-1185">Reference proteome</keyword>
<evidence type="ECO:0000313" key="3">
    <source>
        <dbReference type="Proteomes" id="UP000199426"/>
    </source>
</evidence>
<gene>
    <name evidence="2" type="ORF">NCTC13492_04244</name>
    <name evidence="1" type="ORF">SAMN05421542_1433</name>
</gene>
<dbReference type="RefSeq" id="WP_167356183.1">
    <property type="nucleotide sequence ID" value="NZ_FNEG01000002.1"/>
</dbReference>
<name>A0A2X2XGH3_CHRJE</name>
<reference evidence="1 3" key="1">
    <citation type="submission" date="2016-10" db="EMBL/GenBank/DDBJ databases">
        <authorList>
            <person name="Varghese N."/>
            <person name="Submissions S."/>
        </authorList>
    </citation>
    <scope>NUCLEOTIDE SEQUENCE [LARGE SCALE GENOMIC DNA]</scope>
    <source>
        <strain evidence="1 3">DSM 19299</strain>
    </source>
</reference>
<proteinExistence type="predicted"/>
<dbReference type="Proteomes" id="UP000251670">
    <property type="component" value="Unassembled WGS sequence"/>
</dbReference>